<organism evidence="1 2">
    <name type="scientific">Corynebacterium oculi</name>
    <dbReference type="NCBI Taxonomy" id="1544416"/>
    <lineage>
        <taxon>Bacteria</taxon>
        <taxon>Bacillati</taxon>
        <taxon>Actinomycetota</taxon>
        <taxon>Actinomycetes</taxon>
        <taxon>Mycobacteriales</taxon>
        <taxon>Corynebacteriaceae</taxon>
        <taxon>Corynebacterium</taxon>
    </lineage>
</organism>
<protein>
    <submittedName>
        <fullName evidence="1">Uncharacterized protein</fullName>
    </submittedName>
</protein>
<reference evidence="1 2" key="1">
    <citation type="submission" date="2015-10" db="EMBL/GenBank/DDBJ databases">
        <title>Corynebacteirum lowii and Corynebacterium oculi species nova, derived from human clinical disease and and emended description of Corynebacterium mastiditis.</title>
        <authorList>
            <person name="Bernard K."/>
            <person name="Pacheco A.L."/>
            <person name="Mcdougall C."/>
            <person name="Burtx T."/>
            <person name="Weibe D."/>
            <person name="Tyler S."/>
            <person name="Olson A.B."/>
            <person name="Cnockaert M."/>
            <person name="Eguchi H."/>
            <person name="Kuwahara T."/>
            <person name="Nakayama-Imaohji H."/>
            <person name="Boudewijins M."/>
            <person name="Van Hoecke F."/>
            <person name="Bernier A.-M."/>
            <person name="Vandamme P."/>
        </authorList>
    </citation>
    <scope>NUCLEOTIDE SEQUENCE [LARGE SCALE GENOMIC DNA]</scope>
    <source>
        <strain evidence="1 2">NML 130210</strain>
    </source>
</reference>
<evidence type="ECO:0000313" key="2">
    <source>
        <dbReference type="Proteomes" id="UP000050517"/>
    </source>
</evidence>
<accession>A0A0Q1ACR3</accession>
<keyword evidence="2" id="KW-1185">Reference proteome</keyword>
<evidence type="ECO:0000313" key="1">
    <source>
        <dbReference type="EMBL" id="KQB84427.1"/>
    </source>
</evidence>
<gene>
    <name evidence="1" type="ORF">Cocul_01228</name>
</gene>
<dbReference type="AlphaFoldDB" id="A0A0Q1ACR3"/>
<sequence>MVPKRKRAAGKRTPATPTLIVCQGTVTETTYFRRMKEL</sequence>
<proteinExistence type="predicted"/>
<comment type="caution">
    <text evidence="1">The sequence shown here is derived from an EMBL/GenBank/DDBJ whole genome shotgun (WGS) entry which is preliminary data.</text>
</comment>
<name>A0A0Q1ACR3_9CORY</name>
<dbReference type="EMBL" id="LKST01000002">
    <property type="protein sequence ID" value="KQB84427.1"/>
    <property type="molecule type" value="Genomic_DNA"/>
</dbReference>
<dbReference type="Proteomes" id="UP000050517">
    <property type="component" value="Unassembled WGS sequence"/>
</dbReference>
<dbReference type="PATRIC" id="fig|1544416.3.peg.1233"/>